<dbReference type="InterPro" id="IPR021764">
    <property type="entry name" value="Enterochelin_esterase_N"/>
</dbReference>
<keyword evidence="2" id="KW-0963">Cytoplasm</keyword>
<dbReference type="PANTHER" id="PTHR48098">
    <property type="entry name" value="ENTEROCHELIN ESTERASE-RELATED"/>
    <property type="match status" value="1"/>
</dbReference>
<dbReference type="Pfam" id="PF11806">
    <property type="entry name" value="Enterochelin_N"/>
    <property type="match status" value="1"/>
</dbReference>
<dbReference type="Pfam" id="PF00756">
    <property type="entry name" value="Esterase"/>
    <property type="match status" value="1"/>
</dbReference>
<dbReference type="SUPFAM" id="SSF81296">
    <property type="entry name" value="E set domains"/>
    <property type="match status" value="1"/>
</dbReference>
<accession>Q93GK8</accession>
<keyword evidence="3" id="KW-0378">Hydrolase</keyword>
<dbReference type="ESTHER" id="klepn-MCED">
    <property type="family name" value="A85-IroE-IroD-Fes-Yiel"/>
</dbReference>
<organism evidence="6">
    <name type="scientific">Klebsiella pneumoniae</name>
    <dbReference type="NCBI Taxonomy" id="573"/>
    <lineage>
        <taxon>Bacteria</taxon>
        <taxon>Pseudomonadati</taxon>
        <taxon>Pseudomonadota</taxon>
        <taxon>Gammaproteobacteria</taxon>
        <taxon>Enterobacterales</taxon>
        <taxon>Enterobacteriaceae</taxon>
        <taxon>Klebsiella/Raoultella group</taxon>
        <taxon>Klebsiella</taxon>
        <taxon>Klebsiella pneumoniae complex</taxon>
    </lineage>
</organism>
<evidence type="ECO:0000259" key="5">
    <source>
        <dbReference type="Pfam" id="PF11806"/>
    </source>
</evidence>
<dbReference type="InterPro" id="IPR014756">
    <property type="entry name" value="Ig_E-set"/>
</dbReference>
<proteinExistence type="inferred from homology"/>
<dbReference type="InterPro" id="IPR000801">
    <property type="entry name" value="Esterase-like"/>
</dbReference>
<dbReference type="Gene3D" id="3.40.50.1820">
    <property type="entry name" value="alpha/beta hydrolase"/>
    <property type="match status" value="1"/>
</dbReference>
<name>Q93GK8_KLEPN</name>
<dbReference type="Gene3D" id="2.60.40.10">
    <property type="entry name" value="Immunoglobulins"/>
    <property type="match status" value="1"/>
</dbReference>
<gene>
    <name evidence="6" type="primary">mceD</name>
</gene>
<evidence type="ECO:0000256" key="3">
    <source>
        <dbReference type="ARBA" id="ARBA00022801"/>
    </source>
</evidence>
<dbReference type="SUPFAM" id="SSF53474">
    <property type="entry name" value="alpha/beta-Hydrolases"/>
    <property type="match status" value="1"/>
</dbReference>
<sequence length="414" mass="45791">MPFMRNHPSRSLDDICTESRICAQLSTNPSMDITHFWREVESAALPLMTKSSSNTENREVTFLWRSEEVLQGVYLRLNRVTDRRDVKKGLMTHIPSTNIWTLTLELPASYRGSYSFIEIPPEMPQEDISQLGGRFSPLPGQPDPFNKTSEINIRGFGESVLSLDLAPGQTEWDDTSHTCSGVLSTSYSFVAGHQRQIRLYFPGYPTSVPLGLLVLPDAETWFDRIGITRAIDIAITTGRIAPMAILGIDNINESDRVNILGGNKELILDIAGNLIPRLYKDYPDIVWAGRSNTILAGQSLGGVTALMAALYAPDIFGTVISHSPSMWWSPDRNTPLMFTENDTSWVSKQVLSALPKDVNIQMGVGSLEGATVPHVQQLHQSLLASGLKSKLSVYTGGHDYAWWRGAIIDGLSDV</sequence>
<dbReference type="GO" id="GO:0005737">
    <property type="term" value="C:cytoplasm"/>
    <property type="evidence" value="ECO:0007669"/>
    <property type="project" value="UniProtKB-SubCell"/>
</dbReference>
<evidence type="ECO:0000256" key="2">
    <source>
        <dbReference type="ARBA" id="ARBA00022490"/>
    </source>
</evidence>
<dbReference type="InterPro" id="IPR013783">
    <property type="entry name" value="Ig-like_fold"/>
</dbReference>
<dbReference type="GO" id="GO:0008849">
    <property type="term" value="F:enterochelin esterase activity"/>
    <property type="evidence" value="ECO:0007669"/>
    <property type="project" value="InterPro"/>
</dbReference>
<feature type="domain" description="Enterochelin esterase N-terminal" evidence="5">
    <location>
        <begin position="59"/>
        <end position="172"/>
    </location>
</feature>
<dbReference type="PANTHER" id="PTHR48098:SF3">
    <property type="entry name" value="IRON(III) ENTEROBACTIN ESTERASE"/>
    <property type="match status" value="1"/>
</dbReference>
<reference evidence="6" key="2">
    <citation type="journal article" date="2001" name="Mol. Microbiol.">
        <title>Structure, organization and characterization of the gene cluster involved in the production of microcin E492, a channel-forming bacteriocin.</title>
        <authorList>
            <person name="Lagos R."/>
            <person name="Baeza M."/>
            <person name="Corsini G."/>
            <person name="Hetz C."/>
            <person name="Strahsburger E."/>
            <person name="Castillo J.A."/>
            <person name="Vergara C."/>
            <person name="Monasterio O."/>
        </authorList>
    </citation>
    <scope>NUCLEOTIDE SEQUENCE</scope>
    <source>
        <strain evidence="6">RYC492</strain>
    </source>
</reference>
<dbReference type="InterPro" id="IPR050583">
    <property type="entry name" value="Mycobacterial_A85_antigen"/>
</dbReference>
<comment type="subcellular location">
    <subcellularLocation>
        <location evidence="1">Cytoplasm</location>
    </subcellularLocation>
</comment>
<evidence type="ECO:0000256" key="1">
    <source>
        <dbReference type="ARBA" id="ARBA00004496"/>
    </source>
</evidence>
<dbReference type="InterPro" id="IPR029058">
    <property type="entry name" value="AB_hydrolase_fold"/>
</dbReference>
<dbReference type="AlphaFoldDB" id="Q93GK8"/>
<reference evidence="6" key="3">
    <citation type="submission" date="2008-04" db="EMBL/GenBank/DDBJ databases">
        <authorList>
            <person name="Lagos R."/>
            <person name="Tello M."/>
            <person name="Mercado G."/>
        </authorList>
    </citation>
    <scope>NUCLEOTIDE SEQUENCE</scope>
    <source>
        <strain evidence="6">RYC492</strain>
    </source>
</reference>
<dbReference type="GO" id="GO:0006826">
    <property type="term" value="P:iron ion transport"/>
    <property type="evidence" value="ECO:0007669"/>
    <property type="project" value="InterPro"/>
</dbReference>
<dbReference type="GO" id="GO:0005506">
    <property type="term" value="F:iron ion binding"/>
    <property type="evidence" value="ECO:0007669"/>
    <property type="project" value="InterPro"/>
</dbReference>
<evidence type="ECO:0000256" key="4">
    <source>
        <dbReference type="ARBA" id="ARBA00024201"/>
    </source>
</evidence>
<dbReference type="EMBL" id="AF063590">
    <property type="protein sequence ID" value="AAL08397.1"/>
    <property type="molecule type" value="Genomic_DNA"/>
</dbReference>
<comment type="similarity">
    <text evidence="4">Belongs to the Fes family.</text>
</comment>
<reference evidence="6" key="1">
    <citation type="journal article" date="1999" name="J. Bacteriol.">
        <title>Identification and properties of the genes encoding microcin E492 and its immunity protein.</title>
        <authorList>
            <person name="Lagos R."/>
            <person name="Villanueva J.E."/>
            <person name="Monasterio O."/>
        </authorList>
    </citation>
    <scope>NUCLEOTIDE SEQUENCE</scope>
    <source>
        <strain evidence="6">RYC492</strain>
    </source>
</reference>
<protein>
    <submittedName>
        <fullName evidence="6">MceD</fullName>
    </submittedName>
</protein>
<evidence type="ECO:0000313" key="6">
    <source>
        <dbReference type="EMBL" id="AAL08397.1"/>
    </source>
</evidence>